<proteinExistence type="inferred from homology"/>
<dbReference type="EC" id="1.10.3.2" evidence="4"/>
<dbReference type="PANTHER" id="PTHR11709">
    <property type="entry name" value="MULTI-COPPER OXIDASE"/>
    <property type="match status" value="1"/>
</dbReference>
<protein>
    <recommendedName>
        <fullName evidence="4">laccase</fullName>
        <ecNumber evidence="4">1.10.3.2</ecNumber>
    </recommendedName>
</protein>
<keyword evidence="8" id="KW-0325">Glycoprotein</keyword>
<dbReference type="Gene3D" id="2.60.40.420">
    <property type="entry name" value="Cupredoxins - blue copper proteins"/>
    <property type="match status" value="3"/>
</dbReference>
<dbReference type="OrthoDB" id="2121828at2759"/>
<reference evidence="14 15" key="1">
    <citation type="submission" date="2018-05" db="EMBL/GenBank/DDBJ databases">
        <title>Genome sequencing and assembly of the regulated plant pathogen Lachnellula willkommii and related sister species for the development of diagnostic species identification markers.</title>
        <authorList>
            <person name="Giroux E."/>
            <person name="Bilodeau G."/>
        </authorList>
    </citation>
    <scope>NUCLEOTIDE SEQUENCE [LARGE SCALE GENOMIC DNA]</scope>
    <source>
        <strain evidence="14 15">CBS 268.59</strain>
    </source>
</reference>
<evidence type="ECO:0000256" key="5">
    <source>
        <dbReference type="ARBA" id="ARBA00022723"/>
    </source>
</evidence>
<dbReference type="GO" id="GO:0052716">
    <property type="term" value="F:hydroquinone:oxygen oxidoreductase activity"/>
    <property type="evidence" value="ECO:0007669"/>
    <property type="project" value="UniProtKB-EC"/>
</dbReference>
<comment type="caution">
    <text evidence="14">The sequence shown here is derived from an EMBL/GenBank/DDBJ whole genome shotgun (WGS) entry which is preliminary data.</text>
</comment>
<evidence type="ECO:0000256" key="7">
    <source>
        <dbReference type="ARBA" id="ARBA00023008"/>
    </source>
</evidence>
<dbReference type="InterPro" id="IPR008972">
    <property type="entry name" value="Cupredoxin"/>
</dbReference>
<evidence type="ECO:0000256" key="6">
    <source>
        <dbReference type="ARBA" id="ARBA00023002"/>
    </source>
</evidence>
<dbReference type="Pfam" id="PF07732">
    <property type="entry name" value="Cu-oxidase_3"/>
    <property type="match status" value="1"/>
</dbReference>
<dbReference type="GO" id="GO:0005507">
    <property type="term" value="F:copper ion binding"/>
    <property type="evidence" value="ECO:0007669"/>
    <property type="project" value="InterPro"/>
</dbReference>
<dbReference type="PANTHER" id="PTHR11709:SF87">
    <property type="entry name" value="LACCASE"/>
    <property type="match status" value="1"/>
</dbReference>
<dbReference type="GO" id="GO:0046274">
    <property type="term" value="P:lignin catabolic process"/>
    <property type="evidence" value="ECO:0007669"/>
    <property type="project" value="UniProtKB-KW"/>
</dbReference>
<keyword evidence="9" id="KW-0439">Lignin degradation</keyword>
<dbReference type="EMBL" id="QGMK01001539">
    <property type="protein sequence ID" value="TVY67485.1"/>
    <property type="molecule type" value="Genomic_DNA"/>
</dbReference>
<evidence type="ECO:0000259" key="11">
    <source>
        <dbReference type="Pfam" id="PF00394"/>
    </source>
</evidence>
<dbReference type="SUPFAM" id="SSF49503">
    <property type="entry name" value="Cupredoxins"/>
    <property type="match status" value="3"/>
</dbReference>
<evidence type="ECO:0000256" key="3">
    <source>
        <dbReference type="ARBA" id="ARBA00010609"/>
    </source>
</evidence>
<keyword evidence="5" id="KW-0479">Metal-binding</keyword>
<keyword evidence="7" id="KW-0186">Copper</keyword>
<gene>
    <name evidence="14" type="primary">LAC1_1</name>
    <name evidence="14" type="ORF">LSUE1_G008351</name>
</gene>
<evidence type="ECO:0000259" key="12">
    <source>
        <dbReference type="Pfam" id="PF07731"/>
    </source>
</evidence>
<evidence type="ECO:0000256" key="1">
    <source>
        <dbReference type="ARBA" id="ARBA00000349"/>
    </source>
</evidence>
<dbReference type="InterPro" id="IPR001117">
    <property type="entry name" value="Cu-oxidase_2nd"/>
</dbReference>
<feature type="domain" description="Plastocyanin-like" evidence="13">
    <location>
        <begin position="82"/>
        <end position="199"/>
    </location>
</feature>
<keyword evidence="6" id="KW-0560">Oxidoreductase</keyword>
<dbReference type="FunFam" id="2.60.40.420:FF:000045">
    <property type="entry name" value="Laccase 2"/>
    <property type="match status" value="1"/>
</dbReference>
<keyword evidence="10" id="KW-0732">Signal</keyword>
<comment type="similarity">
    <text evidence="3">Belongs to the multicopper oxidase family.</text>
</comment>
<dbReference type="Proteomes" id="UP000469558">
    <property type="component" value="Unassembled WGS sequence"/>
</dbReference>
<dbReference type="Pfam" id="PF00394">
    <property type="entry name" value="Cu-oxidase"/>
    <property type="match status" value="1"/>
</dbReference>
<keyword evidence="15" id="KW-1185">Reference proteome</keyword>
<dbReference type="AlphaFoldDB" id="A0A8T9BWX4"/>
<dbReference type="InterPro" id="IPR011706">
    <property type="entry name" value="Cu-oxidase_C"/>
</dbReference>
<organism evidence="14 15">
    <name type="scientific">Lachnellula suecica</name>
    <dbReference type="NCBI Taxonomy" id="602035"/>
    <lineage>
        <taxon>Eukaryota</taxon>
        <taxon>Fungi</taxon>
        <taxon>Dikarya</taxon>
        <taxon>Ascomycota</taxon>
        <taxon>Pezizomycotina</taxon>
        <taxon>Leotiomycetes</taxon>
        <taxon>Helotiales</taxon>
        <taxon>Lachnaceae</taxon>
        <taxon>Lachnellula</taxon>
    </lineage>
</organism>
<evidence type="ECO:0000313" key="14">
    <source>
        <dbReference type="EMBL" id="TVY67485.1"/>
    </source>
</evidence>
<feature type="signal peptide" evidence="10">
    <location>
        <begin position="1"/>
        <end position="18"/>
    </location>
</feature>
<dbReference type="CDD" id="cd13901">
    <property type="entry name" value="CuRO_3_MaLCC_like"/>
    <property type="match status" value="1"/>
</dbReference>
<dbReference type="InterPro" id="IPR011707">
    <property type="entry name" value="Cu-oxidase-like_N"/>
</dbReference>
<feature type="domain" description="Plastocyanin-like" evidence="11">
    <location>
        <begin position="213"/>
        <end position="351"/>
    </location>
</feature>
<evidence type="ECO:0000313" key="15">
    <source>
        <dbReference type="Proteomes" id="UP000469558"/>
    </source>
</evidence>
<comment type="cofactor">
    <cofactor evidence="2">
        <name>Cu cation</name>
        <dbReference type="ChEBI" id="CHEBI:23378"/>
    </cofactor>
</comment>
<dbReference type="InterPro" id="IPR045087">
    <property type="entry name" value="Cu-oxidase_fam"/>
</dbReference>
<comment type="catalytic activity">
    <reaction evidence="1">
        <text>4 hydroquinone + O2 = 4 benzosemiquinone + 2 H2O</text>
        <dbReference type="Rhea" id="RHEA:11276"/>
        <dbReference type="ChEBI" id="CHEBI:15377"/>
        <dbReference type="ChEBI" id="CHEBI:15379"/>
        <dbReference type="ChEBI" id="CHEBI:17594"/>
        <dbReference type="ChEBI" id="CHEBI:17977"/>
        <dbReference type="EC" id="1.10.3.2"/>
    </reaction>
</comment>
<evidence type="ECO:0000256" key="2">
    <source>
        <dbReference type="ARBA" id="ARBA00001935"/>
    </source>
</evidence>
<evidence type="ECO:0000256" key="9">
    <source>
        <dbReference type="ARBA" id="ARBA00023185"/>
    </source>
</evidence>
<feature type="domain" description="Plastocyanin-like" evidence="12">
    <location>
        <begin position="421"/>
        <end position="554"/>
    </location>
</feature>
<dbReference type="FunFam" id="2.60.40.420:FF:000021">
    <property type="entry name" value="Extracellular dihydrogeodin oxidase/laccase"/>
    <property type="match status" value="1"/>
</dbReference>
<dbReference type="Pfam" id="PF07731">
    <property type="entry name" value="Cu-oxidase_2"/>
    <property type="match status" value="1"/>
</dbReference>
<accession>A0A8T9BWX4</accession>
<evidence type="ECO:0000256" key="10">
    <source>
        <dbReference type="SAM" id="SignalP"/>
    </source>
</evidence>
<sequence length="589" mass="64233">MFLSNLLFGALALGLAGASVIPEAKLQAIESRQDETAAASNSASCNTPKNRTCWPGGFSVYTDSETKWPSPPPKQRTYTLVVSEKTLSPLGVPKTMLVVNGTYPGPTIYADWGDQLTITVINNLPKGGNGTSMHWHGIQQYMTNTADGVGGITECPIPPNGGSRTYQFIATQHGSTWYHSHISGQYGSGVLGMIQINGPAAVNYDVDLGFLPVADFYDDPFYVVEDIQGPPTSDGAVINGTMKDPNTGAGHYYNVTVQPNTTYRLRLINTAIDNGFVVSLDGHPFTVIAADLVPIKPYTTNWLKIMIGERYDVVFTTSAKPANYWFRATLPSPNCGSNAWTGKIFAIFNYAGVKLANPTSTSTTAVPTICGDESTLVPLTVKSVPQNQFNFTNTAADEFNTSVITGNGTTTWIVNQQAMSVSWEQPTLKYITDGNITGLDKVPSYSVIHLPVANKFYFWVIQNQFFAPHPMHLHGHDFYLLGQSNDTGALQTFTTADMGSLNFKNPTRRDSAMLPGYGWAVVAMYTDNPGAWLMHCHIATHIGLGFGVQFLERESEIPQLPNMNKISGDCKVWDNYYATDPYKQLDSGL</sequence>
<name>A0A8T9BWX4_9HELO</name>
<evidence type="ECO:0000259" key="13">
    <source>
        <dbReference type="Pfam" id="PF07732"/>
    </source>
</evidence>
<evidence type="ECO:0000256" key="4">
    <source>
        <dbReference type="ARBA" id="ARBA00012297"/>
    </source>
</evidence>
<evidence type="ECO:0000256" key="8">
    <source>
        <dbReference type="ARBA" id="ARBA00023180"/>
    </source>
</evidence>
<feature type="chain" id="PRO_5035834661" description="laccase" evidence="10">
    <location>
        <begin position="19"/>
        <end position="589"/>
    </location>
</feature>
<dbReference type="CDD" id="cd13854">
    <property type="entry name" value="CuRO_1_MaLCC_like"/>
    <property type="match status" value="1"/>
</dbReference>